<reference evidence="1 2" key="1">
    <citation type="journal article" date="2024" name="Nat. Commun.">
        <title>Phylogenomics reveals the evolutionary origins of lichenization in chlorophyte algae.</title>
        <authorList>
            <person name="Puginier C."/>
            <person name="Libourel C."/>
            <person name="Otte J."/>
            <person name="Skaloud P."/>
            <person name="Haon M."/>
            <person name="Grisel S."/>
            <person name="Petersen M."/>
            <person name="Berrin J.G."/>
            <person name="Delaux P.M."/>
            <person name="Dal Grande F."/>
            <person name="Keller J."/>
        </authorList>
    </citation>
    <scope>NUCLEOTIDE SEQUENCE [LARGE SCALE GENOMIC DNA]</scope>
    <source>
        <strain evidence="1 2">SAG 2036</strain>
    </source>
</reference>
<proteinExistence type="predicted"/>
<accession>A0AAW1PLR4</accession>
<dbReference type="EMBL" id="JALJOQ010000021">
    <property type="protein sequence ID" value="KAK9809360.1"/>
    <property type="molecule type" value="Genomic_DNA"/>
</dbReference>
<organism evidence="1 2">
    <name type="scientific">Symbiochloris irregularis</name>
    <dbReference type="NCBI Taxonomy" id="706552"/>
    <lineage>
        <taxon>Eukaryota</taxon>
        <taxon>Viridiplantae</taxon>
        <taxon>Chlorophyta</taxon>
        <taxon>core chlorophytes</taxon>
        <taxon>Trebouxiophyceae</taxon>
        <taxon>Trebouxiales</taxon>
        <taxon>Trebouxiaceae</taxon>
        <taxon>Symbiochloris</taxon>
    </lineage>
</organism>
<evidence type="ECO:0000313" key="1">
    <source>
        <dbReference type="EMBL" id="KAK9809360.1"/>
    </source>
</evidence>
<dbReference type="AlphaFoldDB" id="A0AAW1PLR4"/>
<comment type="caution">
    <text evidence="1">The sequence shown here is derived from an EMBL/GenBank/DDBJ whole genome shotgun (WGS) entry which is preliminary data.</text>
</comment>
<keyword evidence="2" id="KW-1185">Reference proteome</keyword>
<gene>
    <name evidence="1" type="ORF">WJX73_008690</name>
</gene>
<sequence length="92" mass="10296">MWHTPHARQEQYLKKANWQEHRELLDGLGIDGASNKTLMTIGTTRNGLVHCDLTDLKRTFTLSMPVLGPDLAKKPPQSFQIKSAVSGRLVEA</sequence>
<dbReference type="Proteomes" id="UP001465755">
    <property type="component" value="Unassembled WGS sequence"/>
</dbReference>
<evidence type="ECO:0000313" key="2">
    <source>
        <dbReference type="Proteomes" id="UP001465755"/>
    </source>
</evidence>
<name>A0AAW1PLR4_9CHLO</name>
<protein>
    <submittedName>
        <fullName evidence="1">Uncharacterized protein</fullName>
    </submittedName>
</protein>